<keyword evidence="4" id="KW-0574">Periplasm</keyword>
<dbReference type="GO" id="GO:0005507">
    <property type="term" value="F:copper ion binding"/>
    <property type="evidence" value="ECO:0007669"/>
    <property type="project" value="UniProtKB-UniRule"/>
</dbReference>
<keyword evidence="2" id="KW-0813">Transport</keyword>
<dbReference type="OrthoDB" id="7510199at2"/>
<comment type="caution">
    <text evidence="11">The sequence shown here is derived from an EMBL/GenBank/DDBJ whole genome shotgun (WGS) entry which is preliminary data.</text>
</comment>
<keyword evidence="6 8" id="KW-0186">Copper</keyword>
<evidence type="ECO:0000256" key="2">
    <source>
        <dbReference type="ARBA" id="ARBA00022448"/>
    </source>
</evidence>
<evidence type="ECO:0000313" key="12">
    <source>
        <dbReference type="Proteomes" id="UP000281128"/>
    </source>
</evidence>
<dbReference type="InterPro" id="IPR001235">
    <property type="entry name" value="Copper_blue_Plastocyanin"/>
</dbReference>
<feature type="chain" id="PRO_5017317108" description="Pseudoazurin" evidence="9">
    <location>
        <begin position="22"/>
        <end position="144"/>
    </location>
</feature>
<gene>
    <name evidence="11" type="ORF">D6850_00995</name>
</gene>
<dbReference type="InterPro" id="IPR000923">
    <property type="entry name" value="BlueCu_1"/>
</dbReference>
<dbReference type="InterPro" id="IPR008972">
    <property type="entry name" value="Cupredoxin"/>
</dbReference>
<dbReference type="RefSeq" id="WP_121163125.1">
    <property type="nucleotide sequence ID" value="NZ_RAPE01000001.1"/>
</dbReference>
<dbReference type="GO" id="GO:0042597">
    <property type="term" value="C:periplasmic space"/>
    <property type="evidence" value="ECO:0007669"/>
    <property type="project" value="UniProtKB-SubCell"/>
</dbReference>
<proteinExistence type="predicted"/>
<keyword evidence="3 8" id="KW-0479">Metal-binding</keyword>
<protein>
    <recommendedName>
        <fullName evidence="7">Pseudoazurin</fullName>
    </recommendedName>
</protein>
<accession>A0A3A8B614</accession>
<feature type="signal peptide" evidence="9">
    <location>
        <begin position="1"/>
        <end position="21"/>
    </location>
</feature>
<dbReference type="PRINTS" id="PR00156">
    <property type="entry name" value="COPPERBLUE"/>
</dbReference>
<evidence type="ECO:0000256" key="3">
    <source>
        <dbReference type="ARBA" id="ARBA00022723"/>
    </source>
</evidence>
<evidence type="ECO:0000256" key="8">
    <source>
        <dbReference type="PIRSR" id="PIRSR602386-1"/>
    </source>
</evidence>
<feature type="binding site" evidence="8">
    <location>
        <position position="62"/>
    </location>
    <ligand>
        <name>Cu cation</name>
        <dbReference type="ChEBI" id="CHEBI:23378"/>
    </ligand>
</feature>
<comment type="cofactor">
    <cofactor evidence="8">
        <name>Cu cation</name>
        <dbReference type="ChEBI" id="CHEBI:23378"/>
    </cofactor>
    <text evidence="8">Binds 1 copper ion per subunit.</text>
</comment>
<reference evidence="11 12" key="1">
    <citation type="submission" date="2018-09" db="EMBL/GenBank/DDBJ databases">
        <title>Roseovarius spongiae sp. nov., isolated from a marine sponge.</title>
        <authorList>
            <person name="Zhuang L."/>
            <person name="Luo L."/>
        </authorList>
    </citation>
    <scope>NUCLEOTIDE SEQUENCE [LARGE SCALE GENOMIC DNA]</scope>
    <source>
        <strain evidence="11 12">HN-E21</strain>
    </source>
</reference>
<dbReference type="Gene3D" id="2.60.40.420">
    <property type="entry name" value="Cupredoxins - blue copper proteins"/>
    <property type="match status" value="1"/>
</dbReference>
<name>A0A3A8B614_9RHOB</name>
<evidence type="ECO:0000256" key="5">
    <source>
        <dbReference type="ARBA" id="ARBA00022982"/>
    </source>
</evidence>
<evidence type="ECO:0000313" key="11">
    <source>
        <dbReference type="EMBL" id="RKF16175.1"/>
    </source>
</evidence>
<sequence>MIRIIAKSLVIAALLGGAAYADTVEVQMLNKGSDGDRMVFEPDFVQIQPGDTVKFIATDKGHNAESIDGMMPEGAESFKGKINQEIDVTFDAEGLYGVECKPHFAMGMVMTIAVGDDVKAPDDFLEGRIPRKAKERFEEQLGNL</sequence>
<evidence type="ECO:0000256" key="6">
    <source>
        <dbReference type="ARBA" id="ARBA00023008"/>
    </source>
</evidence>
<dbReference type="Proteomes" id="UP000281128">
    <property type="component" value="Unassembled WGS sequence"/>
</dbReference>
<evidence type="ECO:0000256" key="4">
    <source>
        <dbReference type="ARBA" id="ARBA00022764"/>
    </source>
</evidence>
<evidence type="ECO:0000259" key="10">
    <source>
        <dbReference type="Pfam" id="PF00127"/>
    </source>
</evidence>
<dbReference type="NCBIfam" id="TIGR02375">
    <property type="entry name" value="pseudoazurin"/>
    <property type="match status" value="1"/>
</dbReference>
<evidence type="ECO:0000256" key="7">
    <source>
        <dbReference type="NCBIfam" id="TIGR02375"/>
    </source>
</evidence>
<feature type="domain" description="Blue (type 1) copper" evidence="10">
    <location>
        <begin position="27"/>
        <end position="114"/>
    </location>
</feature>
<dbReference type="Pfam" id="PF00127">
    <property type="entry name" value="Copper-bind"/>
    <property type="match status" value="1"/>
</dbReference>
<keyword evidence="9" id="KW-0732">Signal</keyword>
<dbReference type="EMBL" id="RAPE01000001">
    <property type="protein sequence ID" value="RKF16175.1"/>
    <property type="molecule type" value="Genomic_DNA"/>
</dbReference>
<dbReference type="GO" id="GO:0009055">
    <property type="term" value="F:electron transfer activity"/>
    <property type="evidence" value="ECO:0007669"/>
    <property type="project" value="InterPro"/>
</dbReference>
<dbReference type="PRINTS" id="PR00155">
    <property type="entry name" value="AMICYANIN"/>
</dbReference>
<keyword evidence="5" id="KW-0249">Electron transport</keyword>
<dbReference type="SUPFAM" id="SSF49503">
    <property type="entry name" value="Cupredoxins"/>
    <property type="match status" value="1"/>
</dbReference>
<organism evidence="11 12">
    <name type="scientific">Roseovarius spongiae</name>
    <dbReference type="NCBI Taxonomy" id="2320272"/>
    <lineage>
        <taxon>Bacteria</taxon>
        <taxon>Pseudomonadati</taxon>
        <taxon>Pseudomonadota</taxon>
        <taxon>Alphaproteobacteria</taxon>
        <taxon>Rhodobacterales</taxon>
        <taxon>Roseobacteraceae</taxon>
        <taxon>Roseovarius</taxon>
    </lineage>
</organism>
<keyword evidence="12" id="KW-1185">Reference proteome</keyword>
<evidence type="ECO:0000256" key="1">
    <source>
        <dbReference type="ARBA" id="ARBA00004418"/>
    </source>
</evidence>
<feature type="binding site" evidence="8">
    <location>
        <position position="108"/>
    </location>
    <ligand>
        <name>Cu cation</name>
        <dbReference type="ChEBI" id="CHEBI:23378"/>
    </ligand>
</feature>
<evidence type="ECO:0000256" key="9">
    <source>
        <dbReference type="SAM" id="SignalP"/>
    </source>
</evidence>
<dbReference type="AlphaFoldDB" id="A0A3A8B614"/>
<dbReference type="CDD" id="cd04218">
    <property type="entry name" value="Pseudoazurin"/>
    <property type="match status" value="1"/>
</dbReference>
<comment type="subcellular location">
    <subcellularLocation>
        <location evidence="1">Periplasm</location>
    </subcellularLocation>
</comment>
<dbReference type="InterPro" id="IPR002386">
    <property type="entry name" value="Amicyanin/Pseudoazurin"/>
</dbReference>
<feature type="binding site" evidence="8">
    <location>
        <position position="103"/>
    </location>
    <ligand>
        <name>Cu cation</name>
        <dbReference type="ChEBI" id="CHEBI:23378"/>
    </ligand>
</feature>
<feature type="binding site" evidence="8">
    <location>
        <position position="100"/>
    </location>
    <ligand>
        <name>Cu cation</name>
        <dbReference type="ChEBI" id="CHEBI:23378"/>
    </ligand>
</feature>
<dbReference type="InterPro" id="IPR012745">
    <property type="entry name" value="Pseudoazurin"/>
</dbReference>